<dbReference type="InterPro" id="IPR050640">
    <property type="entry name" value="Bact_2-comp_sensor_kinase"/>
</dbReference>
<organism evidence="3 4">
    <name type="scientific">Chitinophaga niabensis</name>
    <dbReference type="NCBI Taxonomy" id="536979"/>
    <lineage>
        <taxon>Bacteria</taxon>
        <taxon>Pseudomonadati</taxon>
        <taxon>Bacteroidota</taxon>
        <taxon>Chitinophagia</taxon>
        <taxon>Chitinophagales</taxon>
        <taxon>Chitinophagaceae</taxon>
        <taxon>Chitinophaga</taxon>
    </lineage>
</organism>
<feature type="transmembrane region" description="Helical" evidence="1">
    <location>
        <begin position="41"/>
        <end position="60"/>
    </location>
</feature>
<dbReference type="InterPro" id="IPR036890">
    <property type="entry name" value="HATPase_C_sf"/>
</dbReference>
<evidence type="ECO:0000313" key="3">
    <source>
        <dbReference type="EMBL" id="SIO47970.1"/>
    </source>
</evidence>
<reference evidence="4" key="1">
    <citation type="submission" date="2016-11" db="EMBL/GenBank/DDBJ databases">
        <authorList>
            <person name="Varghese N."/>
            <person name="Submissions S."/>
        </authorList>
    </citation>
    <scope>NUCLEOTIDE SEQUENCE [LARGE SCALE GENOMIC DNA]</scope>
    <source>
        <strain evidence="4">DSM 24787</strain>
    </source>
</reference>
<dbReference type="RefSeq" id="WP_074241793.1">
    <property type="nucleotide sequence ID" value="NZ_FSRA01000002.1"/>
</dbReference>
<keyword evidence="3" id="KW-0808">Transferase</keyword>
<gene>
    <name evidence="3" type="ORF">SAMN04488055_4460</name>
</gene>
<dbReference type="SUPFAM" id="SSF55874">
    <property type="entry name" value="ATPase domain of HSP90 chaperone/DNA topoisomerase II/histidine kinase"/>
    <property type="match status" value="1"/>
</dbReference>
<dbReference type="Proteomes" id="UP000185003">
    <property type="component" value="Unassembled WGS sequence"/>
</dbReference>
<dbReference type="PANTHER" id="PTHR34220">
    <property type="entry name" value="SENSOR HISTIDINE KINASE YPDA"/>
    <property type="match status" value="1"/>
</dbReference>
<keyword evidence="3" id="KW-0418">Kinase</keyword>
<keyword evidence="1" id="KW-0812">Transmembrane</keyword>
<accession>A0A1N6JUI5</accession>
<dbReference type="Pfam" id="PF06580">
    <property type="entry name" value="His_kinase"/>
    <property type="match status" value="1"/>
</dbReference>
<dbReference type="OrthoDB" id="9792992at2"/>
<name>A0A1N6JUI5_9BACT</name>
<dbReference type="EMBL" id="FSRA01000002">
    <property type="protein sequence ID" value="SIO47970.1"/>
    <property type="molecule type" value="Genomic_DNA"/>
</dbReference>
<keyword evidence="1" id="KW-0472">Membrane</keyword>
<proteinExistence type="predicted"/>
<protein>
    <submittedName>
        <fullName evidence="3">Histidine kinase</fullName>
    </submittedName>
</protein>
<dbReference type="InterPro" id="IPR010559">
    <property type="entry name" value="Sig_transdc_His_kin_internal"/>
</dbReference>
<evidence type="ECO:0000259" key="2">
    <source>
        <dbReference type="Pfam" id="PF06580"/>
    </source>
</evidence>
<dbReference type="STRING" id="536979.SAMN04488055_4460"/>
<dbReference type="AlphaFoldDB" id="A0A1N6JUI5"/>
<feature type="transmembrane region" description="Helical" evidence="1">
    <location>
        <begin position="72"/>
        <end position="96"/>
    </location>
</feature>
<evidence type="ECO:0000256" key="1">
    <source>
        <dbReference type="SAM" id="Phobius"/>
    </source>
</evidence>
<dbReference type="Gene3D" id="3.30.565.10">
    <property type="entry name" value="Histidine kinase-like ATPase, C-terminal domain"/>
    <property type="match status" value="1"/>
</dbReference>
<dbReference type="GO" id="GO:0000155">
    <property type="term" value="F:phosphorelay sensor kinase activity"/>
    <property type="evidence" value="ECO:0007669"/>
    <property type="project" value="InterPro"/>
</dbReference>
<feature type="domain" description="Signal transduction histidine kinase internal region" evidence="2">
    <location>
        <begin position="144"/>
        <end position="220"/>
    </location>
</feature>
<dbReference type="PANTHER" id="PTHR34220:SF7">
    <property type="entry name" value="SENSOR HISTIDINE KINASE YPDA"/>
    <property type="match status" value="1"/>
</dbReference>
<feature type="transmembrane region" description="Helical" evidence="1">
    <location>
        <begin position="12"/>
        <end position="29"/>
    </location>
</feature>
<feature type="transmembrane region" description="Helical" evidence="1">
    <location>
        <begin position="102"/>
        <end position="123"/>
    </location>
</feature>
<dbReference type="GO" id="GO:0016020">
    <property type="term" value="C:membrane"/>
    <property type="evidence" value="ECO:0007669"/>
    <property type="project" value="InterPro"/>
</dbReference>
<evidence type="ECO:0000313" key="4">
    <source>
        <dbReference type="Proteomes" id="UP000185003"/>
    </source>
</evidence>
<keyword evidence="4" id="KW-1185">Reference proteome</keyword>
<keyword evidence="1" id="KW-1133">Transmembrane helix</keyword>
<sequence length="329" mass="38563">MNLLYRYKVHHILFWIAYAFFWITFSMKMNHMPLGNAILSISFWIMGQGACVYLGMYWIVPRYFHPRNYWKFALAIMLDILVCTSFIAGIHFTIFTRIPHSFFSYVLMANTYAAFGAIAVKIIKDKVVADRRNNQAEKHQMQHELRFLRAQMNPHFLFNAINSIYVLIRKDPETAAQTLAKFSDMMRYQLYECNTEVIPIEKEIAYLNDYIALEKLRKGNAVQINYEVKESVKDFSIAPLLLIAFVENAFKYLSTGPENYIHILLEQQNNTFAFRIENSKDEMPAQQEAGGIGQINVKRRLELLYPHQHKLKIYDSPKKYIVLLSIQLA</sequence>